<dbReference type="OrthoDB" id="2367075at2759"/>
<feature type="compositionally biased region" description="Low complexity" evidence="1">
    <location>
        <begin position="1"/>
        <end position="10"/>
    </location>
</feature>
<name>W4K5N3_HETIT</name>
<accession>W4K5N3</accession>
<evidence type="ECO:0000313" key="2">
    <source>
        <dbReference type="EMBL" id="ETW81133.1"/>
    </source>
</evidence>
<proteinExistence type="predicted"/>
<feature type="region of interest" description="Disordered" evidence="1">
    <location>
        <begin position="1"/>
        <end position="21"/>
    </location>
</feature>
<reference evidence="2 3" key="1">
    <citation type="journal article" date="2012" name="New Phytol.">
        <title>Insight into trade-off between wood decay and parasitism from the genome of a fungal forest pathogen.</title>
        <authorList>
            <person name="Olson A."/>
            <person name="Aerts A."/>
            <person name="Asiegbu F."/>
            <person name="Belbahri L."/>
            <person name="Bouzid O."/>
            <person name="Broberg A."/>
            <person name="Canback B."/>
            <person name="Coutinho P.M."/>
            <person name="Cullen D."/>
            <person name="Dalman K."/>
            <person name="Deflorio G."/>
            <person name="van Diepen L.T."/>
            <person name="Dunand C."/>
            <person name="Duplessis S."/>
            <person name="Durling M."/>
            <person name="Gonthier P."/>
            <person name="Grimwood J."/>
            <person name="Fossdal C.G."/>
            <person name="Hansson D."/>
            <person name="Henrissat B."/>
            <person name="Hietala A."/>
            <person name="Himmelstrand K."/>
            <person name="Hoffmeister D."/>
            <person name="Hogberg N."/>
            <person name="James T.Y."/>
            <person name="Karlsson M."/>
            <person name="Kohler A."/>
            <person name="Kues U."/>
            <person name="Lee Y.H."/>
            <person name="Lin Y.C."/>
            <person name="Lind M."/>
            <person name="Lindquist E."/>
            <person name="Lombard V."/>
            <person name="Lucas S."/>
            <person name="Lunden K."/>
            <person name="Morin E."/>
            <person name="Murat C."/>
            <person name="Park J."/>
            <person name="Raffaello T."/>
            <person name="Rouze P."/>
            <person name="Salamov A."/>
            <person name="Schmutz J."/>
            <person name="Solheim H."/>
            <person name="Stahlberg J."/>
            <person name="Velez H."/>
            <person name="de Vries R.P."/>
            <person name="Wiebenga A."/>
            <person name="Woodward S."/>
            <person name="Yakovlev I."/>
            <person name="Garbelotto M."/>
            <person name="Martin F."/>
            <person name="Grigoriev I.V."/>
            <person name="Stenlid J."/>
        </authorList>
    </citation>
    <scope>NUCLEOTIDE SEQUENCE [LARGE SCALE GENOMIC DNA]</scope>
    <source>
        <strain evidence="2 3">TC 32-1</strain>
    </source>
</reference>
<protein>
    <recommendedName>
        <fullName evidence="4">BTB domain-containing protein</fullName>
    </recommendedName>
</protein>
<dbReference type="Gene3D" id="3.30.710.10">
    <property type="entry name" value="Potassium Channel Kv1.1, Chain A"/>
    <property type="match status" value="1"/>
</dbReference>
<evidence type="ECO:0008006" key="4">
    <source>
        <dbReference type="Google" id="ProtNLM"/>
    </source>
</evidence>
<dbReference type="Proteomes" id="UP000030671">
    <property type="component" value="Unassembled WGS sequence"/>
</dbReference>
<dbReference type="SUPFAM" id="SSF54695">
    <property type="entry name" value="POZ domain"/>
    <property type="match status" value="1"/>
</dbReference>
<dbReference type="HOGENOM" id="CLU_707982_0_0_1"/>
<dbReference type="STRING" id="747525.W4K5N3"/>
<sequence length="390" mass="43415">MSASSFSSPSEPDITDFEDLDTLSPPSALNLPASNIQSFIVQQPVIMPTAQELPALPERLMDAALALEDVPISTLSTQPDATSLPDMSKHETFFFPDGNITFLVEDTLYCLYRHMFLRHSSVFAAEFIPDDSENESPIELDGVKKHAFDNFLSILYPSNFVKGDVEGVEGWATVLHLSTLWGFKSIRELAIRSLATISLCVDKVVFGHKYDLEEFLWSGYVELCQRDESLTLEEARRIGLKYVIPIVHARQQLQLERHSRSLAGITSGKCLSCNSNDAFTHNAFSFGLNPTIDADTCRFCRVKRGSMTSDEISQQVKKLFPHLSPPVAVPTGQSVANQMPKPVASTDVLDAMDMDEDLDETTDVVQVIHPKPRSTNRKRSGRGRKSDRCN</sequence>
<dbReference type="AlphaFoldDB" id="W4K5N3"/>
<evidence type="ECO:0000313" key="3">
    <source>
        <dbReference type="Proteomes" id="UP000030671"/>
    </source>
</evidence>
<evidence type="ECO:0000256" key="1">
    <source>
        <dbReference type="SAM" id="MobiDB-lite"/>
    </source>
</evidence>
<dbReference type="eggNOG" id="ENOG502SUFV">
    <property type="taxonomic scope" value="Eukaryota"/>
</dbReference>
<feature type="region of interest" description="Disordered" evidence="1">
    <location>
        <begin position="362"/>
        <end position="390"/>
    </location>
</feature>
<dbReference type="EMBL" id="KI925459">
    <property type="protein sequence ID" value="ETW81133.1"/>
    <property type="molecule type" value="Genomic_DNA"/>
</dbReference>
<gene>
    <name evidence="2" type="ORF">HETIRDRAFT_476959</name>
</gene>
<dbReference type="KEGG" id="hir:HETIRDRAFT_476959"/>
<feature type="compositionally biased region" description="Basic residues" evidence="1">
    <location>
        <begin position="370"/>
        <end position="383"/>
    </location>
</feature>
<keyword evidence="3" id="KW-1185">Reference proteome</keyword>
<dbReference type="InParanoid" id="W4K5N3"/>
<dbReference type="InterPro" id="IPR011333">
    <property type="entry name" value="SKP1/BTB/POZ_sf"/>
</dbReference>
<dbReference type="RefSeq" id="XP_009547804.1">
    <property type="nucleotide sequence ID" value="XM_009549509.1"/>
</dbReference>
<dbReference type="GeneID" id="20677720"/>
<organism evidence="2 3">
    <name type="scientific">Heterobasidion irregulare (strain TC 32-1)</name>
    <dbReference type="NCBI Taxonomy" id="747525"/>
    <lineage>
        <taxon>Eukaryota</taxon>
        <taxon>Fungi</taxon>
        <taxon>Dikarya</taxon>
        <taxon>Basidiomycota</taxon>
        <taxon>Agaricomycotina</taxon>
        <taxon>Agaricomycetes</taxon>
        <taxon>Russulales</taxon>
        <taxon>Bondarzewiaceae</taxon>
        <taxon>Heterobasidion</taxon>
        <taxon>Heterobasidion annosum species complex</taxon>
    </lineage>
</organism>